<keyword evidence="5" id="KW-1185">Reference proteome</keyword>
<evidence type="ECO:0000256" key="1">
    <source>
        <dbReference type="SAM" id="MobiDB-lite"/>
    </source>
</evidence>
<feature type="compositionally biased region" description="Basic and acidic residues" evidence="1">
    <location>
        <begin position="182"/>
        <end position="195"/>
    </location>
</feature>
<feature type="domain" description="Kazal-like" evidence="3">
    <location>
        <begin position="306"/>
        <end position="359"/>
    </location>
</feature>
<sequence length="375" mass="41983">MFFITLFTNGILITLTFNPCFVKTNRIISSVGYEFVPYHENNPNTFDSGLFGLGSFNRKHFGFSHPGFPPQFDHPPFDHHGSSGQNLYPVAPDQNIYHGHRPWFGQNPRPHYSERPHWNLDTGQAFPSHGYQHSPQPHAPYFQDNQYGHFNHPDPWFGRPPNSGHSPLRPNGAPNFKPWLENPDHDKFPGQHEMFESPGQGSWQNQIPTQTSTPSWQNQIPTLTSTPSWQNTSPQGTNSVDLNNKPQVDSGSNTQPDDSSNFNNTNNDEDDNADDDEPVAVLGRPVLVSAVSPPIDGIKFNNNSTDPVQTQCAQDCPTTTEYAPVCGTNKITYYNPGRFKCARDCGVNVFIAHQGKCKKRVVSTGLRNSNKNKAN</sequence>
<feature type="compositionally biased region" description="Low complexity" evidence="1">
    <location>
        <begin position="257"/>
        <end position="266"/>
    </location>
</feature>
<dbReference type="SUPFAM" id="SSF100895">
    <property type="entry name" value="Kazal-type serine protease inhibitors"/>
    <property type="match status" value="1"/>
</dbReference>
<evidence type="ECO:0000259" key="3">
    <source>
        <dbReference type="PROSITE" id="PS51465"/>
    </source>
</evidence>
<keyword evidence="2" id="KW-0732">Signal</keyword>
<reference evidence="4" key="1">
    <citation type="submission" date="2020-11" db="EMBL/GenBank/DDBJ databases">
        <authorList>
            <person name="Whiteford S."/>
        </authorList>
    </citation>
    <scope>NUCLEOTIDE SEQUENCE</scope>
</reference>
<evidence type="ECO:0000256" key="2">
    <source>
        <dbReference type="SAM" id="SignalP"/>
    </source>
</evidence>
<dbReference type="AlphaFoldDB" id="A0A8S4FL39"/>
<dbReference type="InterPro" id="IPR039932">
    <property type="entry name" value="Spink4-like"/>
</dbReference>
<comment type="caution">
    <text evidence="4">The sequence shown here is derived from an EMBL/GenBank/DDBJ whole genome shotgun (WGS) entry which is preliminary data.</text>
</comment>
<feature type="chain" id="PRO_5035886422" evidence="2">
    <location>
        <begin position="17"/>
        <end position="375"/>
    </location>
</feature>
<feature type="signal peptide" evidence="2">
    <location>
        <begin position="1"/>
        <end position="16"/>
    </location>
</feature>
<name>A0A8S4FL39_PLUXY</name>
<evidence type="ECO:0000313" key="4">
    <source>
        <dbReference type="EMBL" id="CAG9129203.1"/>
    </source>
</evidence>
<feature type="compositionally biased region" description="Polar residues" evidence="1">
    <location>
        <begin position="199"/>
        <end position="256"/>
    </location>
</feature>
<evidence type="ECO:0000313" key="5">
    <source>
        <dbReference type="Proteomes" id="UP000653454"/>
    </source>
</evidence>
<organism evidence="4 5">
    <name type="scientific">Plutella xylostella</name>
    <name type="common">Diamondback moth</name>
    <name type="synonym">Plutella maculipennis</name>
    <dbReference type="NCBI Taxonomy" id="51655"/>
    <lineage>
        <taxon>Eukaryota</taxon>
        <taxon>Metazoa</taxon>
        <taxon>Ecdysozoa</taxon>
        <taxon>Arthropoda</taxon>
        <taxon>Hexapoda</taxon>
        <taxon>Insecta</taxon>
        <taxon>Pterygota</taxon>
        <taxon>Neoptera</taxon>
        <taxon>Endopterygota</taxon>
        <taxon>Lepidoptera</taxon>
        <taxon>Glossata</taxon>
        <taxon>Ditrysia</taxon>
        <taxon>Yponomeutoidea</taxon>
        <taxon>Plutellidae</taxon>
        <taxon>Plutella</taxon>
    </lineage>
</organism>
<feature type="region of interest" description="Disordered" evidence="1">
    <location>
        <begin position="123"/>
        <end position="277"/>
    </location>
</feature>
<dbReference type="CDD" id="cd00104">
    <property type="entry name" value="KAZAL_FS"/>
    <property type="match status" value="1"/>
</dbReference>
<dbReference type="PANTHER" id="PTHR21179">
    <property type="entry name" value="SERINE-TYPE ENDOPEPTIDASE INHIBITOR"/>
    <property type="match status" value="1"/>
</dbReference>
<dbReference type="PROSITE" id="PS51465">
    <property type="entry name" value="KAZAL_2"/>
    <property type="match status" value="1"/>
</dbReference>
<dbReference type="SMART" id="SM00280">
    <property type="entry name" value="KAZAL"/>
    <property type="match status" value="1"/>
</dbReference>
<dbReference type="Gene3D" id="3.30.60.30">
    <property type="match status" value="1"/>
</dbReference>
<feature type="compositionally biased region" description="Acidic residues" evidence="1">
    <location>
        <begin position="267"/>
        <end position="277"/>
    </location>
</feature>
<dbReference type="EMBL" id="CAJHNJ030000037">
    <property type="protein sequence ID" value="CAG9129203.1"/>
    <property type="molecule type" value="Genomic_DNA"/>
</dbReference>
<dbReference type="Proteomes" id="UP000653454">
    <property type="component" value="Unassembled WGS sequence"/>
</dbReference>
<proteinExistence type="predicted"/>
<dbReference type="InterPro" id="IPR002350">
    <property type="entry name" value="Kazal_dom"/>
</dbReference>
<dbReference type="Pfam" id="PF07648">
    <property type="entry name" value="Kazal_2"/>
    <property type="match status" value="1"/>
</dbReference>
<dbReference type="PANTHER" id="PTHR21179:SF1">
    <property type="entry name" value="KAZ1-TYPE SERINE PROTEASE INHIBITOR-LIKE PROTEIN TYPE EPSILON-RELATED"/>
    <property type="match status" value="1"/>
</dbReference>
<dbReference type="InterPro" id="IPR036058">
    <property type="entry name" value="Kazal_dom_sf"/>
</dbReference>
<gene>
    <name evidence="4" type="ORF">PLXY2_LOCUS9466</name>
</gene>
<dbReference type="GO" id="GO:0004867">
    <property type="term" value="F:serine-type endopeptidase inhibitor activity"/>
    <property type="evidence" value="ECO:0007669"/>
    <property type="project" value="InterPro"/>
</dbReference>
<protein>
    <submittedName>
        <fullName evidence="4">(diamondback moth) hypothetical protein</fullName>
    </submittedName>
</protein>
<accession>A0A8S4FL39</accession>